<dbReference type="CDD" id="cd00047">
    <property type="entry name" value="PTPc"/>
    <property type="match status" value="1"/>
</dbReference>
<keyword evidence="4" id="KW-1185">Reference proteome</keyword>
<feature type="domain" description="Tyrosine specific protein phosphatases" evidence="2">
    <location>
        <begin position="426"/>
        <end position="502"/>
    </location>
</feature>
<dbReference type="GO" id="GO:0004725">
    <property type="term" value="F:protein tyrosine phosphatase activity"/>
    <property type="evidence" value="ECO:0007669"/>
    <property type="project" value="InterPro"/>
</dbReference>
<feature type="domain" description="Tyrosine-protein phosphatase" evidence="1">
    <location>
        <begin position="209"/>
        <end position="511"/>
    </location>
</feature>
<dbReference type="AlphaFoldDB" id="A0AAD4MVE6"/>
<dbReference type="PANTHER" id="PTHR46163:SF7">
    <property type="entry name" value="PROTEIN TYROSINE PHOSPHATASE-LIKE PROTEIN EGG-3"/>
    <property type="match status" value="1"/>
</dbReference>
<dbReference type="InterPro" id="IPR029021">
    <property type="entry name" value="Prot-tyrosine_phosphatase-like"/>
</dbReference>
<sequence>MKDETESLTTSLEATDALIDESWDWTTLNRIDPGLRNNTTAEFRINIGDSVQDDGSFVGNVWKYWKERDINLKLRKYCEKETDNFHKQFSAKILGIYADEETKSSLVKEMIPRMSACLLQNTPHNGNAEHRFRLTREIVPRISTLVNEVKASLDEMKALDPLHNWYKQKSDISSRMMMRVQNLASSISNKVQWIFLVQPGYSHSSLESFAVEYDILERFFDKAKLSSEELSQRAFDQNIPKVRNRKIECVDYTRVKLRSQINHVLYGSGEPGLLIQKPQRITSFSKSSSKLPNNQIQSDFIHANYVSGGPLLNTFILTQAPLLNTMQDFWRMIWQEKSEYIFMLCGASGDKSFALTDPTAMSHCPVYWPRYQGDVMRFGKLTIRNDKVDATADPLFNVTHLTLSMDDNKRAEVKVQHWQWDWREFTDFDWPFRVLLRSRHSKTPTVIHCLDGCGKSGTLILIEIFLMQLLRGTTSCDNPMITSAIFLRLQRRHAVANQMQYLYAYRTVLDWIEPFTISTYHRFVIGWLFKNSGFIGKYDQLAKSMTKSLL</sequence>
<comment type="caution">
    <text evidence="3">The sequence shown here is derived from an EMBL/GenBank/DDBJ whole genome shotgun (WGS) entry which is preliminary data.</text>
</comment>
<evidence type="ECO:0000313" key="3">
    <source>
        <dbReference type="EMBL" id="KAI1705822.1"/>
    </source>
</evidence>
<organism evidence="3 4">
    <name type="scientific">Ditylenchus destructor</name>
    <dbReference type="NCBI Taxonomy" id="166010"/>
    <lineage>
        <taxon>Eukaryota</taxon>
        <taxon>Metazoa</taxon>
        <taxon>Ecdysozoa</taxon>
        <taxon>Nematoda</taxon>
        <taxon>Chromadorea</taxon>
        <taxon>Rhabditida</taxon>
        <taxon>Tylenchina</taxon>
        <taxon>Tylenchomorpha</taxon>
        <taxon>Sphaerularioidea</taxon>
        <taxon>Anguinidae</taxon>
        <taxon>Anguininae</taxon>
        <taxon>Ditylenchus</taxon>
    </lineage>
</organism>
<protein>
    <submittedName>
        <fullName evidence="3">Protein-tyrosine phosphatase domain-containing protein</fullName>
    </submittedName>
</protein>
<dbReference type="SMART" id="SM00194">
    <property type="entry name" value="PTPc"/>
    <property type="match status" value="1"/>
</dbReference>
<gene>
    <name evidence="3" type="ORF">DdX_13435</name>
</gene>
<dbReference type="SMART" id="SM00404">
    <property type="entry name" value="PTPc_motif"/>
    <property type="match status" value="1"/>
</dbReference>
<dbReference type="PROSITE" id="PS50056">
    <property type="entry name" value="TYR_PHOSPHATASE_2"/>
    <property type="match status" value="1"/>
</dbReference>
<dbReference type="PANTHER" id="PTHR46163">
    <property type="entry name" value="TYROSINE-PROTEIN PHOSPHATASE-RELATED"/>
    <property type="match status" value="1"/>
</dbReference>
<evidence type="ECO:0000313" key="4">
    <source>
        <dbReference type="Proteomes" id="UP001201812"/>
    </source>
</evidence>
<dbReference type="InterPro" id="IPR000242">
    <property type="entry name" value="PTP_cat"/>
</dbReference>
<evidence type="ECO:0000259" key="2">
    <source>
        <dbReference type="PROSITE" id="PS50056"/>
    </source>
</evidence>
<dbReference type="Pfam" id="PF00102">
    <property type="entry name" value="Y_phosphatase"/>
    <property type="match status" value="1"/>
</dbReference>
<dbReference type="InterPro" id="IPR052782">
    <property type="entry name" value="Oocyte-zygote_transition_reg"/>
</dbReference>
<dbReference type="SUPFAM" id="SSF52799">
    <property type="entry name" value="(Phosphotyrosine protein) phosphatases II"/>
    <property type="match status" value="1"/>
</dbReference>
<dbReference type="InterPro" id="IPR000387">
    <property type="entry name" value="Tyr_Pase_dom"/>
</dbReference>
<dbReference type="PROSITE" id="PS50055">
    <property type="entry name" value="TYR_PHOSPHATASE_PTP"/>
    <property type="match status" value="1"/>
</dbReference>
<accession>A0AAD4MVE6</accession>
<dbReference type="EMBL" id="JAKKPZ010000053">
    <property type="protein sequence ID" value="KAI1705822.1"/>
    <property type="molecule type" value="Genomic_DNA"/>
</dbReference>
<dbReference type="PRINTS" id="PR00700">
    <property type="entry name" value="PRTYPHPHTASE"/>
</dbReference>
<evidence type="ECO:0000259" key="1">
    <source>
        <dbReference type="PROSITE" id="PS50055"/>
    </source>
</evidence>
<proteinExistence type="predicted"/>
<reference evidence="3" key="1">
    <citation type="submission" date="2022-01" db="EMBL/GenBank/DDBJ databases">
        <title>Genome Sequence Resource for Two Populations of Ditylenchus destructor, the Migratory Endoparasitic Phytonematode.</title>
        <authorList>
            <person name="Zhang H."/>
            <person name="Lin R."/>
            <person name="Xie B."/>
        </authorList>
    </citation>
    <scope>NUCLEOTIDE SEQUENCE</scope>
    <source>
        <strain evidence="3">BazhouSP</strain>
    </source>
</reference>
<dbReference type="InterPro" id="IPR003595">
    <property type="entry name" value="Tyr_Pase_cat"/>
</dbReference>
<name>A0AAD4MVE6_9BILA</name>
<dbReference type="Gene3D" id="3.90.190.10">
    <property type="entry name" value="Protein tyrosine phosphatase superfamily"/>
    <property type="match status" value="1"/>
</dbReference>
<dbReference type="Proteomes" id="UP001201812">
    <property type="component" value="Unassembled WGS sequence"/>
</dbReference>